<comment type="caution">
    <text evidence="3">The sequence shown here is derived from an EMBL/GenBank/DDBJ whole genome shotgun (WGS) entry which is preliminary data.</text>
</comment>
<evidence type="ECO:0000313" key="4">
    <source>
        <dbReference type="Proteomes" id="UP000324800"/>
    </source>
</evidence>
<accession>A0A5J4VAJ5</accession>
<sequence length="395" mass="45293">MYIVSGLKKVPQSLQDLMEEEEIYIFINDSGFMTCRLFREYAKLFVKWVQNQRLIGYFTPKERIILLLDGHPSRKDWKAARILAEENIVAVTFPGGLTPILQPIDVCINRPFHQAYAELYRQKSKQMRNELNKPTLKAAQKRLIIIQCSNEAFQKVATTTIRKSSFECTGTCPRNINRMLSNSFIVNDDKSPLYPNGRYSPYSPQSAKVLTANLEENEWQTVSDECDDDTDSGKQCTTDRSDSYEDQGFSDDSFIDVKSPSNMNEAANNQIEICDPTKEDTNQCEELSLNAKNKKTAKGLIQNRKIMKKRQFQKRANLKISIDGATYQIIENTAKGDCYFKSISYGLYGHESEHETLRANACQYIVDNSEQFSTAFISAEEYQALALKKKKRKRT</sequence>
<dbReference type="InterPro" id="IPR004875">
    <property type="entry name" value="DDE_SF_endonuclease_dom"/>
</dbReference>
<gene>
    <name evidence="3" type="ORF">EZS28_025011</name>
</gene>
<proteinExistence type="predicted"/>
<organism evidence="3 4">
    <name type="scientific">Streblomastix strix</name>
    <dbReference type="NCBI Taxonomy" id="222440"/>
    <lineage>
        <taxon>Eukaryota</taxon>
        <taxon>Metamonada</taxon>
        <taxon>Preaxostyla</taxon>
        <taxon>Oxymonadida</taxon>
        <taxon>Streblomastigidae</taxon>
        <taxon>Streblomastix</taxon>
    </lineage>
</organism>
<dbReference type="Pfam" id="PF03184">
    <property type="entry name" value="DDE_1"/>
    <property type="match status" value="1"/>
</dbReference>
<dbReference type="GO" id="GO:0003676">
    <property type="term" value="F:nucleic acid binding"/>
    <property type="evidence" value="ECO:0007669"/>
    <property type="project" value="InterPro"/>
</dbReference>
<evidence type="ECO:0000256" key="1">
    <source>
        <dbReference type="SAM" id="MobiDB-lite"/>
    </source>
</evidence>
<feature type="region of interest" description="Disordered" evidence="1">
    <location>
        <begin position="221"/>
        <end position="251"/>
    </location>
</feature>
<dbReference type="EMBL" id="SNRW01008480">
    <property type="protein sequence ID" value="KAA6379462.1"/>
    <property type="molecule type" value="Genomic_DNA"/>
</dbReference>
<feature type="domain" description="DDE-1" evidence="2">
    <location>
        <begin position="14"/>
        <end position="162"/>
    </location>
</feature>
<evidence type="ECO:0000259" key="2">
    <source>
        <dbReference type="Pfam" id="PF03184"/>
    </source>
</evidence>
<dbReference type="AlphaFoldDB" id="A0A5J4VAJ5"/>
<dbReference type="Gene3D" id="3.90.70.80">
    <property type="match status" value="1"/>
</dbReference>
<protein>
    <recommendedName>
        <fullName evidence="2">DDE-1 domain-containing protein</fullName>
    </recommendedName>
</protein>
<evidence type="ECO:0000313" key="3">
    <source>
        <dbReference type="EMBL" id="KAA6379462.1"/>
    </source>
</evidence>
<dbReference type="OrthoDB" id="8123525at2759"/>
<reference evidence="3 4" key="1">
    <citation type="submission" date="2019-03" db="EMBL/GenBank/DDBJ databases">
        <title>Single cell metagenomics reveals metabolic interactions within the superorganism composed of flagellate Streblomastix strix and complex community of Bacteroidetes bacteria on its surface.</title>
        <authorList>
            <person name="Treitli S.C."/>
            <person name="Kolisko M."/>
            <person name="Husnik F."/>
            <person name="Keeling P."/>
            <person name="Hampl V."/>
        </authorList>
    </citation>
    <scope>NUCLEOTIDE SEQUENCE [LARGE SCALE GENOMIC DNA]</scope>
    <source>
        <strain evidence="3">ST1C</strain>
    </source>
</reference>
<name>A0A5J4VAJ5_9EUKA</name>
<dbReference type="Proteomes" id="UP000324800">
    <property type="component" value="Unassembled WGS sequence"/>
</dbReference>